<evidence type="ECO:0000313" key="2">
    <source>
        <dbReference type="Proteomes" id="UP000092666"/>
    </source>
</evidence>
<keyword evidence="2" id="KW-1185">Reference proteome</keyword>
<accession>A0A1B9GRY1</accession>
<evidence type="ECO:0000313" key="1">
    <source>
        <dbReference type="EMBL" id="OCF33605.1"/>
    </source>
</evidence>
<reference evidence="2" key="2">
    <citation type="submission" date="2013-12" db="EMBL/GenBank/DDBJ databases">
        <title>Evolution of pathogenesis and genome organization in the Tremellales.</title>
        <authorList>
            <person name="Cuomo C."/>
            <person name="Litvintseva A."/>
            <person name="Heitman J."/>
            <person name="Chen Y."/>
            <person name="Sun S."/>
            <person name="Springer D."/>
            <person name="Dromer F."/>
            <person name="Young S."/>
            <person name="Zeng Q."/>
            <person name="Chapman S."/>
            <person name="Gujja S."/>
            <person name="Saif S."/>
            <person name="Birren B."/>
        </authorList>
    </citation>
    <scope>NUCLEOTIDE SEQUENCE [LARGE SCALE GENOMIC DNA]</scope>
    <source>
        <strain evidence="2">BCC8398</strain>
    </source>
</reference>
<dbReference type="EMBL" id="KI669504">
    <property type="protein sequence ID" value="OCF33605.1"/>
    <property type="molecule type" value="Genomic_DNA"/>
</dbReference>
<reference evidence="1 2" key="1">
    <citation type="submission" date="2013-07" db="EMBL/GenBank/DDBJ databases">
        <title>The Genome Sequence of Cryptococcus heveanensis BCC8398.</title>
        <authorList>
            <consortium name="The Broad Institute Genome Sequencing Platform"/>
            <person name="Cuomo C."/>
            <person name="Litvintseva A."/>
            <person name="Chen Y."/>
            <person name="Heitman J."/>
            <person name="Sun S."/>
            <person name="Springer D."/>
            <person name="Dromer F."/>
            <person name="Young S.K."/>
            <person name="Zeng Q."/>
            <person name="Gargeya S."/>
            <person name="Fitzgerald M."/>
            <person name="Abouelleil A."/>
            <person name="Alvarado L."/>
            <person name="Berlin A.M."/>
            <person name="Chapman S.B."/>
            <person name="Dewar J."/>
            <person name="Goldberg J."/>
            <person name="Griggs A."/>
            <person name="Gujja S."/>
            <person name="Hansen M."/>
            <person name="Howarth C."/>
            <person name="Imamovic A."/>
            <person name="Larimer J."/>
            <person name="McCowan C."/>
            <person name="Murphy C."/>
            <person name="Pearson M."/>
            <person name="Priest M."/>
            <person name="Roberts A."/>
            <person name="Saif S."/>
            <person name="Shea T."/>
            <person name="Sykes S."/>
            <person name="Wortman J."/>
            <person name="Nusbaum C."/>
            <person name="Birren B."/>
        </authorList>
    </citation>
    <scope>NUCLEOTIDE SEQUENCE [LARGE SCALE GENOMIC DNA]</scope>
    <source>
        <strain evidence="1 2">BCC8398</strain>
    </source>
</reference>
<protein>
    <submittedName>
        <fullName evidence="1">Uncharacterized protein</fullName>
    </submittedName>
</protein>
<proteinExistence type="predicted"/>
<organism evidence="1 2">
    <name type="scientific">Kwoniella heveanensis BCC8398</name>
    <dbReference type="NCBI Taxonomy" id="1296120"/>
    <lineage>
        <taxon>Eukaryota</taxon>
        <taxon>Fungi</taxon>
        <taxon>Dikarya</taxon>
        <taxon>Basidiomycota</taxon>
        <taxon>Agaricomycotina</taxon>
        <taxon>Tremellomycetes</taxon>
        <taxon>Tremellales</taxon>
        <taxon>Cryptococcaceae</taxon>
        <taxon>Kwoniella</taxon>
    </lineage>
</organism>
<dbReference type="Proteomes" id="UP000092666">
    <property type="component" value="Unassembled WGS sequence"/>
</dbReference>
<name>A0A1B9GRY1_9TREE</name>
<dbReference type="AlphaFoldDB" id="A0A1B9GRY1"/>
<gene>
    <name evidence="1" type="ORF">I316_04678</name>
</gene>
<sequence length="121" mass="13088">MRASVDAPDVSVASVVLLLPGQQFEGTLLDRLARLNRLIYALAVIVGAFTLEEETAHVMGTDKGKLASGAQDAGLQRWGASGFKLIAKSEPVELRFGSSRPEWSCRGGTGYLRVIRAVEEW</sequence>